<dbReference type="InterPro" id="IPR009061">
    <property type="entry name" value="DNA-bd_dom_put_sf"/>
</dbReference>
<evidence type="ECO:0000259" key="2">
    <source>
        <dbReference type="PROSITE" id="PS50937"/>
    </source>
</evidence>
<dbReference type="InterPro" id="IPR047057">
    <property type="entry name" value="MerR_fam"/>
</dbReference>
<dbReference type="PANTHER" id="PTHR30204">
    <property type="entry name" value="REDOX-CYCLING DRUG-SENSING TRANSCRIPTIONAL ACTIVATOR SOXR"/>
    <property type="match status" value="1"/>
</dbReference>
<keyword evidence="4" id="KW-1185">Reference proteome</keyword>
<dbReference type="InterPro" id="IPR000551">
    <property type="entry name" value="MerR-type_HTH_dom"/>
</dbReference>
<feature type="domain" description="HTH merR-type" evidence="2">
    <location>
        <begin position="3"/>
        <end position="72"/>
    </location>
</feature>
<sequence length="272" mass="31967">MKKYKVSEFSKWMGVSIKTLKHYEKFKILVPEKDEQTSYRYYNFTHGERILRSKGLTSLGISLNEISQYMNNKGMDEIVDILTRCEEELSREMDAIRLKRKRIHELKEQCTLFMEKPNTWMIATRKPCYFIKHVQDKAFVECEKMKNIVADLMKCVPHTMKLAYLPQKEIERNALDPIWGLGINGDTAEYLKLDVSEPVLFLKEEACFLYTYSQYATEISMEEIMAKVLEIMKKQGYTPAGDVLIEGGIDQYPNTKRVFQLLIWVPISKNQR</sequence>
<evidence type="ECO:0000313" key="4">
    <source>
        <dbReference type="Proteomes" id="UP001407405"/>
    </source>
</evidence>
<dbReference type="Pfam" id="PF13411">
    <property type="entry name" value="MerR_1"/>
    <property type="match status" value="1"/>
</dbReference>
<dbReference type="Gene3D" id="1.10.1660.10">
    <property type="match status" value="1"/>
</dbReference>
<reference evidence="3 4" key="1">
    <citation type="submission" date="2024-04" db="EMBL/GenBank/DDBJ databases">
        <title>Genome sequencing and metabolic network reconstruction of aminoacids and betaine degradation by Anoxynatronum sibiricum.</title>
        <authorList>
            <person name="Detkova E.N."/>
            <person name="Boltjanskaja Y.V."/>
            <person name="Mardanov A.V."/>
            <person name="Kevbrin V."/>
        </authorList>
    </citation>
    <scope>NUCLEOTIDE SEQUENCE [LARGE SCALE GENOMIC DNA]</scope>
    <source>
        <strain evidence="3 4">Z-7981</strain>
    </source>
</reference>
<dbReference type="RefSeq" id="WP_343186647.1">
    <property type="nucleotide sequence ID" value="NZ_JBCITM010000014.1"/>
</dbReference>
<dbReference type="PROSITE" id="PS50937">
    <property type="entry name" value="HTH_MERR_2"/>
    <property type="match status" value="1"/>
</dbReference>
<organism evidence="3 4">
    <name type="scientific">Anoxynatronum sibiricum</name>
    <dbReference type="NCBI Taxonomy" id="210623"/>
    <lineage>
        <taxon>Bacteria</taxon>
        <taxon>Bacillati</taxon>
        <taxon>Bacillota</taxon>
        <taxon>Clostridia</taxon>
        <taxon>Eubacteriales</taxon>
        <taxon>Clostridiaceae</taxon>
        <taxon>Anoxynatronum</taxon>
    </lineage>
</organism>
<dbReference type="PANTHER" id="PTHR30204:SF97">
    <property type="entry name" value="MERR FAMILY REGULATORY PROTEIN"/>
    <property type="match status" value="1"/>
</dbReference>
<evidence type="ECO:0000256" key="1">
    <source>
        <dbReference type="ARBA" id="ARBA00023125"/>
    </source>
</evidence>
<dbReference type="SMART" id="SM00422">
    <property type="entry name" value="HTH_MERR"/>
    <property type="match status" value="1"/>
</dbReference>
<comment type="caution">
    <text evidence="3">The sequence shown here is derived from an EMBL/GenBank/DDBJ whole genome shotgun (WGS) entry which is preliminary data.</text>
</comment>
<dbReference type="EMBL" id="JBCITM010000014">
    <property type="protein sequence ID" value="MEN1761350.1"/>
    <property type="molecule type" value="Genomic_DNA"/>
</dbReference>
<accession>A0ABU9VWW7</accession>
<proteinExistence type="predicted"/>
<protein>
    <submittedName>
        <fullName evidence="3">MerR family transcriptional regulator</fullName>
    </submittedName>
</protein>
<name>A0ABU9VWW7_9CLOT</name>
<evidence type="ECO:0000313" key="3">
    <source>
        <dbReference type="EMBL" id="MEN1761350.1"/>
    </source>
</evidence>
<dbReference type="Proteomes" id="UP001407405">
    <property type="component" value="Unassembled WGS sequence"/>
</dbReference>
<dbReference type="SUPFAM" id="SSF46955">
    <property type="entry name" value="Putative DNA-binding domain"/>
    <property type="match status" value="1"/>
</dbReference>
<gene>
    <name evidence="3" type="ORF">AAIG11_12730</name>
</gene>
<keyword evidence="1" id="KW-0238">DNA-binding</keyword>